<keyword evidence="8" id="KW-1185">Reference proteome</keyword>
<comment type="caution">
    <text evidence="7">The sequence shown here is derived from an EMBL/GenBank/DDBJ whole genome shotgun (WGS) entry which is preliminary data.</text>
</comment>
<comment type="similarity">
    <text evidence="1">Belongs to the MreC family.</text>
</comment>
<dbReference type="InterPro" id="IPR007221">
    <property type="entry name" value="MreC"/>
</dbReference>
<dbReference type="Gene3D" id="2.40.10.340">
    <property type="entry name" value="Rod shape-determining protein MreC, domain 1"/>
    <property type="match status" value="1"/>
</dbReference>
<dbReference type="PANTHER" id="PTHR34138">
    <property type="entry name" value="CELL SHAPE-DETERMINING PROTEIN MREC"/>
    <property type="match status" value="1"/>
</dbReference>
<feature type="domain" description="Rod shape-determining protein MreC beta-barrel core" evidence="6">
    <location>
        <begin position="98"/>
        <end position="241"/>
    </location>
</feature>
<feature type="signal peptide" evidence="5">
    <location>
        <begin position="1"/>
        <end position="30"/>
    </location>
</feature>
<dbReference type="EMBL" id="MRCG01000018">
    <property type="protein sequence ID" value="OKH45173.1"/>
    <property type="molecule type" value="Genomic_DNA"/>
</dbReference>
<dbReference type="InterPro" id="IPR042175">
    <property type="entry name" value="Cell/Rod_MreC_2"/>
</dbReference>
<dbReference type="Pfam" id="PF04085">
    <property type="entry name" value="MreC"/>
    <property type="match status" value="1"/>
</dbReference>
<gene>
    <name evidence="7" type="ORF">NIES30_20570</name>
</gene>
<evidence type="ECO:0000313" key="7">
    <source>
        <dbReference type="EMBL" id="OKH45173.1"/>
    </source>
</evidence>
<evidence type="ECO:0000259" key="6">
    <source>
        <dbReference type="Pfam" id="PF04085"/>
    </source>
</evidence>
<dbReference type="Gene3D" id="2.40.10.350">
    <property type="entry name" value="Rod shape-determining protein MreC, domain 2"/>
    <property type="match status" value="1"/>
</dbReference>
<dbReference type="STRING" id="549789.NIES30_20570"/>
<sequence length="274" mass="30191">MFALRRWWTRHALKAGMVTLAISSAWLMRANDGAVIYETYHWLTRPLQPGMSREQQFENSYILELQQRIVELENQNRSLQTLSDYEAATPLDGVRATVIGRGADHWWQHIILNRGSRDDVADGHVVTGPGGLIGRVVAVSPSTSRVLLISDPTSRVGAKVSRSRAMGVVRGQSNNRVVMEFFEKLPDVKAGDVIVTSSYSRLFPQDIPIGRIESIDLTKSPAPEAVIQLSSPLSILEWAIVHPFEPQETVDLPVLPGASPENGVIPESGNGARP</sequence>
<dbReference type="GO" id="GO:0005886">
    <property type="term" value="C:plasma membrane"/>
    <property type="evidence" value="ECO:0007669"/>
    <property type="project" value="TreeGrafter"/>
</dbReference>
<dbReference type="InterPro" id="IPR055342">
    <property type="entry name" value="MreC_beta-barrel_core"/>
</dbReference>
<keyword evidence="5" id="KW-0732">Signal</keyword>
<dbReference type="Proteomes" id="UP000185557">
    <property type="component" value="Unassembled WGS sequence"/>
</dbReference>
<name>A0A1U7J0I4_9CYAN</name>
<dbReference type="PANTHER" id="PTHR34138:SF1">
    <property type="entry name" value="CELL SHAPE-DETERMINING PROTEIN MREC"/>
    <property type="match status" value="1"/>
</dbReference>
<feature type="chain" id="PRO_5012211338" description="Cell shape-determining protein MreC" evidence="5">
    <location>
        <begin position="31"/>
        <end position="274"/>
    </location>
</feature>
<keyword evidence="3" id="KW-0133">Cell shape</keyword>
<proteinExistence type="inferred from homology"/>
<accession>A0A1U7J0I4</accession>
<protein>
    <recommendedName>
        <fullName evidence="2">Cell shape-determining protein MreC</fullName>
    </recommendedName>
    <alternativeName>
        <fullName evidence="4">Cell shape protein MreC</fullName>
    </alternativeName>
</protein>
<dbReference type="OrthoDB" id="9792313at2"/>
<dbReference type="GO" id="GO:0008360">
    <property type="term" value="P:regulation of cell shape"/>
    <property type="evidence" value="ECO:0007669"/>
    <property type="project" value="UniProtKB-KW"/>
</dbReference>
<dbReference type="RefSeq" id="WP_073610324.1">
    <property type="nucleotide sequence ID" value="NZ_MRCG01000018.1"/>
</dbReference>
<evidence type="ECO:0000313" key="8">
    <source>
        <dbReference type="Proteomes" id="UP000185557"/>
    </source>
</evidence>
<evidence type="ECO:0000256" key="2">
    <source>
        <dbReference type="ARBA" id="ARBA00013855"/>
    </source>
</evidence>
<dbReference type="InterPro" id="IPR042177">
    <property type="entry name" value="Cell/Rod_1"/>
</dbReference>
<evidence type="ECO:0000256" key="3">
    <source>
        <dbReference type="ARBA" id="ARBA00022960"/>
    </source>
</evidence>
<reference evidence="7 8" key="1">
    <citation type="submission" date="2016-11" db="EMBL/GenBank/DDBJ databases">
        <title>Draft Genome Sequences of Nine Cyanobacterial Strains from Diverse Habitats.</title>
        <authorList>
            <person name="Zhu T."/>
            <person name="Hou S."/>
            <person name="Lu X."/>
            <person name="Hess W.R."/>
        </authorList>
    </citation>
    <scope>NUCLEOTIDE SEQUENCE [LARGE SCALE GENOMIC DNA]</scope>
    <source>
        <strain evidence="7 8">NIES-30</strain>
    </source>
</reference>
<evidence type="ECO:0000256" key="4">
    <source>
        <dbReference type="ARBA" id="ARBA00032089"/>
    </source>
</evidence>
<organism evidence="7 8">
    <name type="scientific">Phormidium tenue NIES-30</name>
    <dbReference type="NCBI Taxonomy" id="549789"/>
    <lineage>
        <taxon>Bacteria</taxon>
        <taxon>Bacillati</taxon>
        <taxon>Cyanobacteriota</taxon>
        <taxon>Cyanophyceae</taxon>
        <taxon>Oscillatoriophycideae</taxon>
        <taxon>Oscillatoriales</taxon>
        <taxon>Oscillatoriaceae</taxon>
        <taxon>Phormidium</taxon>
    </lineage>
</organism>
<dbReference type="NCBIfam" id="NF010527">
    <property type="entry name" value="PRK13922.6-2"/>
    <property type="match status" value="1"/>
</dbReference>
<dbReference type="AlphaFoldDB" id="A0A1U7J0I4"/>
<evidence type="ECO:0000256" key="1">
    <source>
        <dbReference type="ARBA" id="ARBA00009369"/>
    </source>
</evidence>
<evidence type="ECO:0000256" key="5">
    <source>
        <dbReference type="SAM" id="SignalP"/>
    </source>
</evidence>
<dbReference type="NCBIfam" id="TIGR00219">
    <property type="entry name" value="mreC"/>
    <property type="match status" value="1"/>
</dbReference>